<proteinExistence type="predicted"/>
<feature type="transmembrane region" description="Helical" evidence="2">
    <location>
        <begin position="199"/>
        <end position="221"/>
    </location>
</feature>
<dbReference type="Proteomes" id="UP000708576">
    <property type="component" value="Unassembled WGS sequence"/>
</dbReference>
<evidence type="ECO:0000259" key="4">
    <source>
        <dbReference type="Pfam" id="PF18175"/>
    </source>
</evidence>
<dbReference type="EMBL" id="JAGUCO010000012">
    <property type="protein sequence ID" value="MBS2099530.1"/>
    <property type="molecule type" value="Genomic_DNA"/>
</dbReference>
<evidence type="ECO:0000259" key="3">
    <source>
        <dbReference type="Pfam" id="PF05036"/>
    </source>
</evidence>
<evidence type="ECO:0000256" key="1">
    <source>
        <dbReference type="SAM" id="MobiDB-lite"/>
    </source>
</evidence>
<evidence type="ECO:0000313" key="6">
    <source>
        <dbReference type="Proteomes" id="UP000708576"/>
    </source>
</evidence>
<feature type="region of interest" description="Disordered" evidence="1">
    <location>
        <begin position="123"/>
        <end position="149"/>
    </location>
</feature>
<comment type="caution">
    <text evidence="5">The sequence shown here is derived from an EMBL/GenBank/DDBJ whole genome shotgun (WGS) entry which is preliminary data.</text>
</comment>
<dbReference type="InterPro" id="IPR036680">
    <property type="entry name" value="SPOR-like_sf"/>
</dbReference>
<dbReference type="SUPFAM" id="SSF110997">
    <property type="entry name" value="Sporulation related repeat"/>
    <property type="match status" value="1"/>
</dbReference>
<name>A0ABS5JXL4_9BACT</name>
<reference evidence="5 6" key="1">
    <citation type="journal article" date="2015" name="Int. J. Syst. Evol. Microbiol.">
        <title>Carboxylicivirga linearis sp. nov., isolated from a sea cucumber culture pond.</title>
        <authorList>
            <person name="Wang F.Q."/>
            <person name="Zhou Y.X."/>
            <person name="Lin X.Z."/>
            <person name="Chen G.J."/>
            <person name="Du Z.J."/>
        </authorList>
    </citation>
    <scope>NUCLEOTIDE SEQUENCE [LARGE SCALE GENOMIC DNA]</scope>
    <source>
        <strain evidence="5 6">FB218</strain>
    </source>
</reference>
<organism evidence="5 6">
    <name type="scientific">Carboxylicivirga linearis</name>
    <dbReference type="NCBI Taxonomy" id="1628157"/>
    <lineage>
        <taxon>Bacteria</taxon>
        <taxon>Pseudomonadati</taxon>
        <taxon>Bacteroidota</taxon>
        <taxon>Bacteroidia</taxon>
        <taxon>Marinilabiliales</taxon>
        <taxon>Marinilabiliaceae</taxon>
        <taxon>Carboxylicivirga</taxon>
    </lineage>
</organism>
<keyword evidence="2" id="KW-0812">Transmembrane</keyword>
<dbReference type="RefSeq" id="WP_212216774.1">
    <property type="nucleotide sequence ID" value="NZ_JAGUCO010000012.1"/>
</dbReference>
<keyword evidence="6" id="KW-1185">Reference proteome</keyword>
<dbReference type="InterPro" id="IPR041268">
    <property type="entry name" value="HU-CCDC81_bac_2"/>
</dbReference>
<gene>
    <name evidence="5" type="ORF">KEM10_14640</name>
</gene>
<protein>
    <submittedName>
        <fullName evidence="5">SPOR domain-containing protein</fullName>
    </submittedName>
</protein>
<feature type="domain" description="SPOR" evidence="3">
    <location>
        <begin position="279"/>
        <end position="348"/>
    </location>
</feature>
<evidence type="ECO:0000313" key="5">
    <source>
        <dbReference type="EMBL" id="MBS2099530.1"/>
    </source>
</evidence>
<dbReference type="InterPro" id="IPR007730">
    <property type="entry name" value="SPOR-like_dom"/>
</dbReference>
<sequence>MEKHILSLIQENNRVIIPNFGAFIVAKENGFTILFNNFLSFNDGLLIDHVSSADNLTNEQATEKVDKYVEDVKAKLDSVGEYQIKGLGTFTKDSTGILRFTQADEINNEEDLKEESELLDLDGAVNEEEKVEDKPEEPVKTPEETKVNEEPLVEVEEEKIEEKIETKIEEPAPTEESKTTVTNITNQYIQEDKKRKNRAILIFLIVFVLLPLIGVIIYFSFFSKDAKPVKKEVAQPVIEKPKTEDSIHLDEKLQGDVVASPEVKEEDKTAEVKQVDIKKPHHIIVGSFKNAEYAQSYIKSLEAKGFDKCTTLDHNGMTLVSIESFDRVYKAQKKQEEILESNRIESWILTKRN</sequence>
<dbReference type="Gene3D" id="3.30.70.1070">
    <property type="entry name" value="Sporulation related repeat"/>
    <property type="match status" value="1"/>
</dbReference>
<keyword evidence="2" id="KW-1133">Transmembrane helix</keyword>
<feature type="compositionally biased region" description="Basic and acidic residues" evidence="1">
    <location>
        <begin position="127"/>
        <end position="149"/>
    </location>
</feature>
<keyword evidence="2" id="KW-0472">Membrane</keyword>
<dbReference type="Pfam" id="PF18175">
    <property type="entry name" value="HU-CCDC81_bac_2"/>
    <property type="match status" value="1"/>
</dbReference>
<feature type="domain" description="CCDC81-like prokaryotic HU" evidence="4">
    <location>
        <begin position="44"/>
        <end position="109"/>
    </location>
</feature>
<dbReference type="Pfam" id="PF05036">
    <property type="entry name" value="SPOR"/>
    <property type="match status" value="1"/>
</dbReference>
<evidence type="ECO:0000256" key="2">
    <source>
        <dbReference type="SAM" id="Phobius"/>
    </source>
</evidence>
<accession>A0ABS5JXL4</accession>